<dbReference type="PANTHER" id="PTHR16434">
    <property type="entry name" value="EWING'S TUMOR-ASSOCIATED ANTIGEN 1 ETAA1"/>
    <property type="match status" value="1"/>
</dbReference>
<dbReference type="GO" id="GO:0006974">
    <property type="term" value="P:DNA damage response"/>
    <property type="evidence" value="ECO:0007669"/>
    <property type="project" value="TreeGrafter"/>
</dbReference>
<feature type="compositionally biased region" description="Polar residues" evidence="1">
    <location>
        <begin position="540"/>
        <end position="556"/>
    </location>
</feature>
<dbReference type="InterPro" id="IPR029406">
    <property type="entry name" value="ETAA1"/>
</dbReference>
<feature type="non-terminal residue" evidence="2">
    <location>
        <position position="804"/>
    </location>
</feature>
<organism evidence="2 3">
    <name type="scientific">Passerina amoena</name>
    <name type="common">Lazuli bunting</name>
    <dbReference type="NCBI Taxonomy" id="142471"/>
    <lineage>
        <taxon>Eukaryota</taxon>
        <taxon>Metazoa</taxon>
        <taxon>Chordata</taxon>
        <taxon>Craniata</taxon>
        <taxon>Vertebrata</taxon>
        <taxon>Euteleostomi</taxon>
        <taxon>Archelosauria</taxon>
        <taxon>Archosauria</taxon>
        <taxon>Dinosauria</taxon>
        <taxon>Saurischia</taxon>
        <taxon>Theropoda</taxon>
        <taxon>Coelurosauria</taxon>
        <taxon>Aves</taxon>
        <taxon>Neognathae</taxon>
        <taxon>Neoaves</taxon>
        <taxon>Telluraves</taxon>
        <taxon>Australaves</taxon>
        <taxon>Passeriformes</taxon>
        <taxon>Cardinalidae</taxon>
        <taxon>Passerina</taxon>
    </lineage>
</organism>
<proteinExistence type="predicted"/>
<dbReference type="Pfam" id="PF15350">
    <property type="entry name" value="ETAA1"/>
    <property type="match status" value="1"/>
</dbReference>
<protein>
    <submittedName>
        <fullName evidence="2">ETAA1 protein</fullName>
    </submittedName>
</protein>
<dbReference type="Proteomes" id="UP000625584">
    <property type="component" value="Unassembled WGS sequence"/>
</dbReference>
<dbReference type="EMBL" id="WBNP01005148">
    <property type="protein sequence ID" value="NXP93815.1"/>
    <property type="molecule type" value="Genomic_DNA"/>
</dbReference>
<feature type="region of interest" description="Disordered" evidence="1">
    <location>
        <begin position="426"/>
        <end position="447"/>
    </location>
</feature>
<accession>A0A852DHG4</accession>
<gene>
    <name evidence="2" type="primary">Etaa1</name>
    <name evidence="2" type="ORF">PASAMO_R01917</name>
</gene>
<feature type="compositionally biased region" description="Polar residues" evidence="1">
    <location>
        <begin position="142"/>
        <end position="152"/>
    </location>
</feature>
<evidence type="ECO:0000256" key="1">
    <source>
        <dbReference type="SAM" id="MobiDB-lite"/>
    </source>
</evidence>
<feature type="region of interest" description="Disordered" evidence="1">
    <location>
        <begin position="165"/>
        <end position="195"/>
    </location>
</feature>
<dbReference type="GO" id="GO:2000001">
    <property type="term" value="P:regulation of DNA damage checkpoint"/>
    <property type="evidence" value="ECO:0007669"/>
    <property type="project" value="TreeGrafter"/>
</dbReference>
<feature type="non-terminal residue" evidence="2">
    <location>
        <position position="1"/>
    </location>
</feature>
<dbReference type="GO" id="GO:0031297">
    <property type="term" value="P:replication fork processing"/>
    <property type="evidence" value="ECO:0007669"/>
    <property type="project" value="TreeGrafter"/>
</dbReference>
<comment type="caution">
    <text evidence="2">The sequence shown here is derived from an EMBL/GenBank/DDBJ whole genome shotgun (WGS) entry which is preliminary data.</text>
</comment>
<name>A0A852DHG4_PASAF</name>
<keyword evidence="3" id="KW-1185">Reference proteome</keyword>
<feature type="compositionally biased region" description="Basic residues" evidence="1">
    <location>
        <begin position="1"/>
        <end position="12"/>
    </location>
</feature>
<feature type="region of interest" description="Disordered" evidence="1">
    <location>
        <begin position="540"/>
        <end position="559"/>
    </location>
</feature>
<dbReference type="GO" id="GO:0043596">
    <property type="term" value="C:nuclear replication fork"/>
    <property type="evidence" value="ECO:0007669"/>
    <property type="project" value="TreeGrafter"/>
</dbReference>
<evidence type="ECO:0000313" key="3">
    <source>
        <dbReference type="Proteomes" id="UP000625584"/>
    </source>
</evidence>
<feature type="region of interest" description="Disordered" evidence="1">
    <location>
        <begin position="1"/>
        <end position="20"/>
    </location>
</feature>
<reference evidence="2" key="1">
    <citation type="submission" date="2019-09" db="EMBL/GenBank/DDBJ databases">
        <title>Bird 10,000 Genomes (B10K) Project - Family phase.</title>
        <authorList>
            <person name="Zhang G."/>
        </authorList>
    </citation>
    <scope>NUCLEOTIDE SEQUENCE</scope>
    <source>
        <strain evidence="2">OUT-0017</strain>
        <tissue evidence="2">Muscle</tissue>
    </source>
</reference>
<feature type="region of interest" description="Disordered" evidence="1">
    <location>
        <begin position="139"/>
        <end position="158"/>
    </location>
</feature>
<evidence type="ECO:0000313" key="2">
    <source>
        <dbReference type="EMBL" id="NXP93815.1"/>
    </source>
</evidence>
<sequence>KTPKRSLSRKSRIPTFSSPINDTETQQEIFWDSHSPVAHRLGNGKSKQTTSRCAVEISEIVNRIAPQDEKAGCNEDSLLGTWIGEDAIPCTPIVVKGRARTKLSYLKIKNPEEELMKLAKEFDKNLVELDAVQEQEKLGHNFIQSTSEPSSNSEDEINRKNKKSLLGEGSETDPTASLKPVGQSTGIPVAEPCQSSSQKSVDLQAEVALHALFDSSTQKCSGQLSQGLSDISLNNSFHKIKSTLEEENLPENVEETQHGTSEAHQKATLFAVGSMDQTVPKAESDTLTKKNPSLKTQLVASAKLAGVVNDDFDDWDTDLLADDSFVMQITQNPELISTEEPPQIPANPFVHDFSDASRTKQRKTKALHGKCDVKPDKTKSVWKSTQNSDLNHIPVSVHSEMKNGNESTTPKSDALPLFPSRFNPHRQSTGKPGNNTHTISCQSSSVSTNMKPNDLTKVVNLALTGHSNQVEIPKKCPLSFDDWNEPKFSDEILGMFCGSNSLWDANCEDDELLYQVCDDIEKQTQSQDVKQGNEKIKTIQGASINSRSNADNSFPASKQGLPDLLAQKTNAKQEALPLNDACRNSSKTVHGLATTGHVMNCKNISNPLTAVSGPSAECKYMLPKNCHRDASEDTAKTVSGKWCRSNSVPAGEAGSEVSPVNAVNIFSRKALDSSHFSYNAGKIPSSTSGNKISLVPSKFKFRKINNSQGGYHVGSESSGIHSGIGITLQGLEGSKNQVNVTLHRKLDNKKSPFKRHLSESFAQSTSVSVVEQKNRKCSQEEIERKKQEALARRKSRTQAFFKDA</sequence>
<dbReference type="AlphaFoldDB" id="A0A852DHG4"/>
<dbReference type="PANTHER" id="PTHR16434:SF2">
    <property type="entry name" value="EWING'S TUMOR-ASSOCIATED ANTIGEN 1"/>
    <property type="match status" value="1"/>
</dbReference>
<dbReference type="GO" id="GO:0043539">
    <property type="term" value="F:protein serine/threonine kinase activator activity"/>
    <property type="evidence" value="ECO:0007669"/>
    <property type="project" value="TreeGrafter"/>
</dbReference>